<organism evidence="4 5">
    <name type="scientific">Weissella coleopterorum</name>
    <dbReference type="NCBI Taxonomy" id="2714949"/>
    <lineage>
        <taxon>Bacteria</taxon>
        <taxon>Bacillati</taxon>
        <taxon>Bacillota</taxon>
        <taxon>Bacilli</taxon>
        <taxon>Lactobacillales</taxon>
        <taxon>Lactobacillaceae</taxon>
        <taxon>Weissella</taxon>
    </lineage>
</organism>
<evidence type="ECO:0000256" key="2">
    <source>
        <dbReference type="ARBA" id="ARBA00022884"/>
    </source>
</evidence>
<dbReference type="EMBL" id="CP049888">
    <property type="protein sequence ID" value="QIL50290.1"/>
    <property type="molecule type" value="Genomic_DNA"/>
</dbReference>
<dbReference type="PANTHER" id="PTHR43694">
    <property type="entry name" value="RIBONUCLEASE J"/>
    <property type="match status" value="1"/>
</dbReference>
<feature type="domain" description="Metallo-beta-lactamase" evidence="3">
    <location>
        <begin position="15"/>
        <end position="201"/>
    </location>
</feature>
<evidence type="ECO:0000259" key="3">
    <source>
        <dbReference type="SMART" id="SM00849"/>
    </source>
</evidence>
<protein>
    <submittedName>
        <fullName evidence="4">Hydrolase</fullName>
    </submittedName>
</protein>
<dbReference type="SUPFAM" id="SSF56281">
    <property type="entry name" value="Metallo-hydrolase/oxidoreductase"/>
    <property type="match status" value="1"/>
</dbReference>
<dbReference type="Proteomes" id="UP000500741">
    <property type="component" value="Chromosome"/>
</dbReference>
<dbReference type="InterPro" id="IPR042173">
    <property type="entry name" value="RNase_J_2"/>
</dbReference>
<name>A0A6G8AZ81_9LACO</name>
<keyword evidence="4" id="KW-0378">Hydrolase</keyword>
<reference evidence="4 5" key="1">
    <citation type="submission" date="2020-03" db="EMBL/GenBank/DDBJ databases">
        <title>Weissella sp. nov., isolated from Cybister lewisianus.</title>
        <authorList>
            <person name="Hyun D.-W."/>
            <person name="Bae J.-W."/>
        </authorList>
    </citation>
    <scope>NUCLEOTIDE SEQUENCE [LARGE SCALE GENOMIC DNA]</scope>
    <source>
        <strain evidence="4 5">HDW19</strain>
    </source>
</reference>
<evidence type="ECO:0000313" key="5">
    <source>
        <dbReference type="Proteomes" id="UP000500741"/>
    </source>
</evidence>
<dbReference type="InterPro" id="IPR036866">
    <property type="entry name" value="RibonucZ/Hydroxyglut_hydro"/>
</dbReference>
<dbReference type="Gene3D" id="3.40.50.10710">
    <property type="entry name" value="Metallo-hydrolase/oxidoreductase"/>
    <property type="match status" value="1"/>
</dbReference>
<keyword evidence="5" id="KW-1185">Reference proteome</keyword>
<gene>
    <name evidence="4" type="ORF">G7084_02485</name>
</gene>
<accession>A0A6G8AZ81</accession>
<keyword evidence="1" id="KW-0269">Exonuclease</keyword>
<evidence type="ECO:0000256" key="1">
    <source>
        <dbReference type="ARBA" id="ARBA00022839"/>
    </source>
</evidence>
<keyword evidence="1" id="KW-0540">Nuclease</keyword>
<dbReference type="InterPro" id="IPR001279">
    <property type="entry name" value="Metallo-B-lactamas"/>
</dbReference>
<dbReference type="GO" id="GO:0003723">
    <property type="term" value="F:RNA binding"/>
    <property type="evidence" value="ECO:0007669"/>
    <property type="project" value="UniProtKB-KW"/>
</dbReference>
<dbReference type="AlphaFoldDB" id="A0A6G8AZ81"/>
<evidence type="ECO:0000313" key="4">
    <source>
        <dbReference type="EMBL" id="QIL50290.1"/>
    </source>
</evidence>
<dbReference type="RefSeq" id="WP_166009751.1">
    <property type="nucleotide sequence ID" value="NZ_CP049888.1"/>
</dbReference>
<proteinExistence type="predicted"/>
<dbReference type="GO" id="GO:0004527">
    <property type="term" value="F:exonuclease activity"/>
    <property type="evidence" value="ECO:0007669"/>
    <property type="project" value="UniProtKB-KW"/>
</dbReference>
<dbReference type="KEGG" id="wco:G7084_02485"/>
<dbReference type="PANTHER" id="PTHR43694:SF1">
    <property type="entry name" value="RIBONUCLEASE J"/>
    <property type="match status" value="1"/>
</dbReference>
<dbReference type="Gene3D" id="3.60.15.10">
    <property type="entry name" value="Ribonuclease Z/Hydroxyacylglutathione hydrolase-like"/>
    <property type="match status" value="1"/>
</dbReference>
<keyword evidence="2" id="KW-0694">RNA-binding</keyword>
<dbReference type="SMART" id="SM00849">
    <property type="entry name" value="Lactamase_B"/>
    <property type="match status" value="1"/>
</dbReference>
<sequence length="401" mass="45666">MQTTVQFLNGLDTIGGNVVSFVNGTTRLVMDLGINFNPEQQANADGYAIGYFPKLPTLFTDQQADELKTFVFISHLHIDHMGALSYLKQNTLVYMSQASYDLYQVLLTLGWEKPTVANIKVLESEVAMSFGPFTVTGYVTDHDIQGAMMFKISDGTHLFVHSGDVRWDGDQADLVTHWVHALQNETVDLLLMEGTEFSFPKSQNLQRNTEMQLQQQFQQKMLQTDQLIVINPYERNVRRLVALYNSAQAAGRQMVWEPEYAQILKKLDSFAGLVLGSDISWQMIKETPQRFVVQNRFHNLAQLSQLRAPFIYLHMNGEPLGRYDERFSQMEHFLQEQQGTLIELGASGHATRTDLTKIAHLVNAKVTVPWHTFKSSLMADQLRKVGLTVKQPEKNETLNFE</sequence>